<dbReference type="NCBIfam" id="TIGR00761">
    <property type="entry name" value="argB"/>
    <property type="match status" value="1"/>
</dbReference>
<dbReference type="Proteomes" id="UP000005801">
    <property type="component" value="Unassembled WGS sequence"/>
</dbReference>
<dbReference type="PANTHER" id="PTHR23342:SF0">
    <property type="entry name" value="N-ACETYLGLUTAMATE SYNTHASE, MITOCHONDRIAL"/>
    <property type="match status" value="1"/>
</dbReference>
<evidence type="ECO:0000259" key="13">
    <source>
        <dbReference type="Pfam" id="PF00696"/>
    </source>
</evidence>
<comment type="pathway">
    <text evidence="1">Amino-acid biosynthesis; L-arginine biosynthesis; N(2)-acetyl-L-ornithine from L-glutamate: step 2/4.</text>
</comment>
<evidence type="ECO:0000256" key="10">
    <source>
        <dbReference type="ARBA" id="ARBA00030178"/>
    </source>
</evidence>
<dbReference type="EMBL" id="ABCS01000057">
    <property type="protein sequence ID" value="EDM76826.1"/>
    <property type="molecule type" value="Genomic_DNA"/>
</dbReference>
<evidence type="ECO:0000256" key="7">
    <source>
        <dbReference type="ARBA" id="ARBA00022741"/>
    </source>
</evidence>
<evidence type="ECO:0000256" key="8">
    <source>
        <dbReference type="ARBA" id="ARBA00022777"/>
    </source>
</evidence>
<dbReference type="InterPro" id="IPR036393">
    <property type="entry name" value="AceGlu_kinase-like_sf"/>
</dbReference>
<dbReference type="InterPro" id="IPR001048">
    <property type="entry name" value="Asp/Glu/Uridylate_kinase"/>
</dbReference>
<sequence>MAEVLADVARLVDAGWRFVICHGGGPQATALGQALGLEVAKVAGQRVTDAATLEVVSQAIAGQASTTVVAAALEAGVRAVGVSAGVVQATRRRPVEVEGRTVDYGFVGDITAIDTELLRGLWALGRTPVVNPVAVWRGEATGPARGRLNVNGDTVAAAIAVELGVDHLFAMTAVGGVLRDRHDPSTRIAVLDEPNAREAIAAGVIAGGMIPKVEEALVALSRGVGAVHILGAKAGLLLAEAELPGRVGTALRAE</sequence>
<dbReference type="SUPFAM" id="SSF53633">
    <property type="entry name" value="Carbamate kinase-like"/>
    <property type="match status" value="1"/>
</dbReference>
<protein>
    <recommendedName>
        <fullName evidence="3">Acetylglutamate kinase</fullName>
        <ecNumber evidence="2">2.7.2.8</ecNumber>
    </recommendedName>
    <alternativeName>
        <fullName evidence="10">N-acetyl-L-glutamate 5-phosphotransferase</fullName>
    </alternativeName>
    <alternativeName>
        <fullName evidence="11">NAG kinase</fullName>
    </alternativeName>
</protein>
<evidence type="ECO:0000256" key="5">
    <source>
        <dbReference type="ARBA" id="ARBA00022605"/>
    </source>
</evidence>
<reference evidence="14 15" key="1">
    <citation type="submission" date="2007-06" db="EMBL/GenBank/DDBJ databases">
        <authorList>
            <person name="Shimkets L."/>
            <person name="Ferriera S."/>
            <person name="Johnson J."/>
            <person name="Kravitz S."/>
            <person name="Beeson K."/>
            <person name="Sutton G."/>
            <person name="Rogers Y.-H."/>
            <person name="Friedman R."/>
            <person name="Frazier M."/>
            <person name="Venter J.C."/>
        </authorList>
    </citation>
    <scope>NUCLEOTIDE SEQUENCE [LARGE SCALE GENOMIC DNA]</scope>
    <source>
        <strain evidence="14 15">SIR-1</strain>
    </source>
</reference>
<comment type="caution">
    <text evidence="14">The sequence shown here is derived from an EMBL/GenBank/DDBJ whole genome shotgun (WGS) entry which is preliminary data.</text>
</comment>
<dbReference type="EC" id="2.7.2.8" evidence="2"/>
<keyword evidence="8 14" id="KW-0418">Kinase</keyword>
<evidence type="ECO:0000256" key="9">
    <source>
        <dbReference type="ARBA" id="ARBA00022840"/>
    </source>
</evidence>
<dbReference type="PIRSF" id="PIRSF000728">
    <property type="entry name" value="NAGK"/>
    <property type="match status" value="1"/>
</dbReference>
<dbReference type="STRING" id="391625.PPSIR1_04438"/>
<evidence type="ECO:0000256" key="4">
    <source>
        <dbReference type="ARBA" id="ARBA00022571"/>
    </source>
</evidence>
<evidence type="ECO:0000313" key="14">
    <source>
        <dbReference type="EMBL" id="EDM76826.1"/>
    </source>
</evidence>
<organism evidence="14 15">
    <name type="scientific">Plesiocystis pacifica SIR-1</name>
    <dbReference type="NCBI Taxonomy" id="391625"/>
    <lineage>
        <taxon>Bacteria</taxon>
        <taxon>Pseudomonadati</taxon>
        <taxon>Myxococcota</taxon>
        <taxon>Polyangia</taxon>
        <taxon>Nannocystales</taxon>
        <taxon>Nannocystaceae</taxon>
        <taxon>Plesiocystis</taxon>
    </lineage>
</organism>
<dbReference type="CDD" id="cd04238">
    <property type="entry name" value="AAK_NAGK-like"/>
    <property type="match status" value="1"/>
</dbReference>
<accession>A6GBB7</accession>
<keyword evidence="6" id="KW-0808">Transferase</keyword>
<dbReference type="GO" id="GO:0006526">
    <property type="term" value="P:L-arginine biosynthetic process"/>
    <property type="evidence" value="ECO:0007669"/>
    <property type="project" value="UniProtKB-KW"/>
</dbReference>
<gene>
    <name evidence="14" type="ORF">PPSIR1_04438</name>
</gene>
<evidence type="ECO:0000256" key="11">
    <source>
        <dbReference type="ARBA" id="ARBA00030639"/>
    </source>
</evidence>
<keyword evidence="4" id="KW-0055">Arginine biosynthesis</keyword>
<evidence type="ECO:0000256" key="6">
    <source>
        <dbReference type="ARBA" id="ARBA00022679"/>
    </source>
</evidence>
<dbReference type="GO" id="GO:0005737">
    <property type="term" value="C:cytoplasm"/>
    <property type="evidence" value="ECO:0007669"/>
    <property type="project" value="InterPro"/>
</dbReference>
<evidence type="ECO:0000256" key="2">
    <source>
        <dbReference type="ARBA" id="ARBA00013065"/>
    </source>
</evidence>
<feature type="domain" description="Aspartate/glutamate/uridylate kinase" evidence="13">
    <location>
        <begin position="3"/>
        <end position="230"/>
    </location>
</feature>
<dbReference type="GO" id="GO:0003991">
    <property type="term" value="F:acetylglutamate kinase activity"/>
    <property type="evidence" value="ECO:0007669"/>
    <property type="project" value="UniProtKB-EC"/>
</dbReference>
<dbReference type="Pfam" id="PF00696">
    <property type="entry name" value="AA_kinase"/>
    <property type="match status" value="1"/>
</dbReference>
<dbReference type="InterPro" id="IPR004662">
    <property type="entry name" value="AcgluKinase_fam"/>
</dbReference>
<dbReference type="AlphaFoldDB" id="A6GBB7"/>
<evidence type="ECO:0000313" key="15">
    <source>
        <dbReference type="Proteomes" id="UP000005801"/>
    </source>
</evidence>
<keyword evidence="9" id="KW-0067">ATP-binding</keyword>
<evidence type="ECO:0000256" key="1">
    <source>
        <dbReference type="ARBA" id="ARBA00004828"/>
    </source>
</evidence>
<dbReference type="GO" id="GO:0005524">
    <property type="term" value="F:ATP binding"/>
    <property type="evidence" value="ECO:0007669"/>
    <property type="project" value="UniProtKB-KW"/>
</dbReference>
<name>A6GBB7_9BACT</name>
<keyword evidence="5" id="KW-0028">Amino-acid biosynthesis</keyword>
<dbReference type="PANTHER" id="PTHR23342">
    <property type="entry name" value="N-ACETYLGLUTAMATE SYNTHASE"/>
    <property type="match status" value="1"/>
</dbReference>
<dbReference type="eggNOG" id="COG0548">
    <property type="taxonomic scope" value="Bacteria"/>
</dbReference>
<evidence type="ECO:0000256" key="12">
    <source>
        <dbReference type="ARBA" id="ARBA00048141"/>
    </source>
</evidence>
<proteinExistence type="predicted"/>
<keyword evidence="7" id="KW-0547">Nucleotide-binding</keyword>
<keyword evidence="15" id="KW-1185">Reference proteome</keyword>
<comment type="catalytic activity">
    <reaction evidence="12">
        <text>N-acetyl-L-glutamate + ATP = N-acetyl-L-glutamyl 5-phosphate + ADP</text>
        <dbReference type="Rhea" id="RHEA:14629"/>
        <dbReference type="ChEBI" id="CHEBI:30616"/>
        <dbReference type="ChEBI" id="CHEBI:44337"/>
        <dbReference type="ChEBI" id="CHEBI:57936"/>
        <dbReference type="ChEBI" id="CHEBI:456216"/>
        <dbReference type="EC" id="2.7.2.8"/>
    </reaction>
</comment>
<dbReference type="Gene3D" id="3.40.1160.10">
    <property type="entry name" value="Acetylglutamate kinase-like"/>
    <property type="match status" value="1"/>
</dbReference>
<evidence type="ECO:0000256" key="3">
    <source>
        <dbReference type="ARBA" id="ARBA00021197"/>
    </source>
</evidence>